<accession>A0ABQ3ECN3</accession>
<dbReference type="RefSeq" id="WP_189445212.1">
    <property type="nucleotide sequence ID" value="NZ_BMZI01000006.1"/>
</dbReference>
<keyword evidence="2" id="KW-0732">Signal</keyword>
<feature type="region of interest" description="Disordered" evidence="1">
    <location>
        <begin position="121"/>
        <end position="155"/>
    </location>
</feature>
<dbReference type="NCBIfam" id="TIGR03749">
    <property type="entry name" value="conj_TIGR03749"/>
    <property type="match status" value="1"/>
</dbReference>
<feature type="chain" id="PRO_5046810498" description="TIGR03749 family integrating conjugative element protein" evidence="2">
    <location>
        <begin position="25"/>
        <end position="300"/>
    </location>
</feature>
<dbReference type="InterPro" id="IPR021844">
    <property type="entry name" value="Integr_conj_element_PFL4704"/>
</dbReference>
<comment type="caution">
    <text evidence="3">The sequence shown here is derived from an EMBL/GenBank/DDBJ whole genome shotgun (WGS) entry which is preliminary data.</text>
</comment>
<evidence type="ECO:0000256" key="2">
    <source>
        <dbReference type="SAM" id="SignalP"/>
    </source>
</evidence>
<dbReference type="EMBL" id="BMZI01000006">
    <property type="protein sequence ID" value="GHB26617.1"/>
    <property type="molecule type" value="Genomic_DNA"/>
</dbReference>
<organism evidence="3 4">
    <name type="scientific">Salinicola rhizosphaerae</name>
    <dbReference type="NCBI Taxonomy" id="1443141"/>
    <lineage>
        <taxon>Bacteria</taxon>
        <taxon>Pseudomonadati</taxon>
        <taxon>Pseudomonadota</taxon>
        <taxon>Gammaproteobacteria</taxon>
        <taxon>Oceanospirillales</taxon>
        <taxon>Halomonadaceae</taxon>
        <taxon>Salinicola</taxon>
    </lineage>
</organism>
<evidence type="ECO:0008006" key="5">
    <source>
        <dbReference type="Google" id="ProtNLM"/>
    </source>
</evidence>
<dbReference type="Pfam" id="PF11920">
    <property type="entry name" value="DUF3438"/>
    <property type="match status" value="1"/>
</dbReference>
<keyword evidence="4" id="KW-1185">Reference proteome</keyword>
<feature type="region of interest" description="Disordered" evidence="1">
    <location>
        <begin position="276"/>
        <end position="300"/>
    </location>
</feature>
<evidence type="ECO:0000256" key="1">
    <source>
        <dbReference type="SAM" id="MobiDB-lite"/>
    </source>
</evidence>
<sequence length="300" mass="32473">MNPISILRHGLVLVTLLVASQAQAVEILHWDRKPLPVDLPVGSERVIVLDRNVRVGLPREIADAETLRVQSAGGAIYLKANKPFDTQRVRIQDVETNEVILFDLTAREKGASDEEIQVVFPDGEPADANSSTSDATSSSEKTDRQSSDASQGHTPVPVVLTRYAAQSLYAPTRTIEPVRGINRVALRLPDRMPSLLPALPVTATPIAAWKLDGWVVTAVRLANRDPSRAFELDPRWLQGDLYSATFMHPTLGQRGSVRDTTTAFIVTRGQPLAQALPLSNSSDGGVSASFEDGVRVGGDS</sequence>
<protein>
    <recommendedName>
        <fullName evidence="5">TIGR03749 family integrating conjugative element protein</fullName>
    </recommendedName>
</protein>
<reference evidence="4" key="1">
    <citation type="journal article" date="2019" name="Int. J. Syst. Evol. Microbiol.">
        <title>The Global Catalogue of Microorganisms (GCM) 10K type strain sequencing project: providing services to taxonomists for standard genome sequencing and annotation.</title>
        <authorList>
            <consortium name="The Broad Institute Genomics Platform"/>
            <consortium name="The Broad Institute Genome Sequencing Center for Infectious Disease"/>
            <person name="Wu L."/>
            <person name="Ma J."/>
        </authorList>
    </citation>
    <scope>NUCLEOTIDE SEQUENCE [LARGE SCALE GENOMIC DNA]</scope>
    <source>
        <strain evidence="4">KCTC 32998</strain>
    </source>
</reference>
<feature type="compositionally biased region" description="Low complexity" evidence="1">
    <location>
        <begin position="126"/>
        <end position="139"/>
    </location>
</feature>
<name>A0ABQ3ECN3_9GAMM</name>
<proteinExistence type="predicted"/>
<evidence type="ECO:0000313" key="4">
    <source>
        <dbReference type="Proteomes" id="UP000646745"/>
    </source>
</evidence>
<gene>
    <name evidence="3" type="ORF">GCM10009038_26590</name>
</gene>
<feature type="signal peptide" evidence="2">
    <location>
        <begin position="1"/>
        <end position="24"/>
    </location>
</feature>
<dbReference type="Proteomes" id="UP000646745">
    <property type="component" value="Unassembled WGS sequence"/>
</dbReference>
<evidence type="ECO:0000313" key="3">
    <source>
        <dbReference type="EMBL" id="GHB26617.1"/>
    </source>
</evidence>